<proteinExistence type="inferred from homology"/>
<evidence type="ECO:0000313" key="11">
    <source>
        <dbReference type="Proteomes" id="UP000886780"/>
    </source>
</evidence>
<comment type="similarity">
    <text evidence="6">Belongs to the ABC-4 integral membrane protein family.</text>
</comment>
<feature type="transmembrane region" description="Helical" evidence="7">
    <location>
        <begin position="371"/>
        <end position="392"/>
    </location>
</feature>
<protein>
    <submittedName>
        <fullName evidence="10">ABC transporter permease</fullName>
    </submittedName>
</protein>
<evidence type="ECO:0000256" key="5">
    <source>
        <dbReference type="ARBA" id="ARBA00023136"/>
    </source>
</evidence>
<sequence>MLIENMQMAFHAIRANKMRSFLTMLGIIIGIGSVIAIVSIGDTMRALFADLYADIGLTQTYVSIGYWVEDVRESDYFTMDDLERIQDVFGDKIAYMDSSAYLSGDARAGEKTMKFELTGVDYNYQDVQPVKILFGRGLNQGDTLGRRANAVVEAGSAKRLFGTENALGKTFRMDVYGTMTEFTVVGVYEVEMNAFQKLMMGAGTDTGAAYIPWTLLTWPNDRFYQCHLFADESMSTAELERFYGDLAFYVAKLKNRNPEDIYVYTAIQEMNQMDSIMGGLSAAVGGIAAISLVVGGIGIMNIMLVSVTERTREIGIRKALGATTRDVMVQFLTESAILSACGGTVGILLGAGTVFLGGTALGLSVVVKPSVVVLAVTFSAMVGIFFGMYPALKAARADPIEALRYE</sequence>
<dbReference type="Pfam" id="PF12704">
    <property type="entry name" value="MacB_PCD"/>
    <property type="match status" value="1"/>
</dbReference>
<dbReference type="GO" id="GO:0022857">
    <property type="term" value="F:transmembrane transporter activity"/>
    <property type="evidence" value="ECO:0007669"/>
    <property type="project" value="TreeGrafter"/>
</dbReference>
<keyword evidence="3 7" id="KW-0812">Transmembrane</keyword>
<evidence type="ECO:0000256" key="4">
    <source>
        <dbReference type="ARBA" id="ARBA00022989"/>
    </source>
</evidence>
<reference evidence="10" key="2">
    <citation type="submission" date="2021-04" db="EMBL/GenBank/DDBJ databases">
        <authorList>
            <person name="Gilroy R."/>
        </authorList>
    </citation>
    <scope>NUCLEOTIDE SEQUENCE</scope>
    <source>
        <strain evidence="10">ChiGjej4B4-12881</strain>
    </source>
</reference>
<keyword evidence="2" id="KW-1003">Cell membrane</keyword>
<dbReference type="Proteomes" id="UP000886780">
    <property type="component" value="Unassembled WGS sequence"/>
</dbReference>
<comment type="caution">
    <text evidence="10">The sequence shown here is derived from an EMBL/GenBank/DDBJ whole genome shotgun (WGS) entry which is preliminary data.</text>
</comment>
<evidence type="ECO:0000256" key="2">
    <source>
        <dbReference type="ARBA" id="ARBA00022475"/>
    </source>
</evidence>
<feature type="transmembrane region" description="Helical" evidence="7">
    <location>
        <begin position="21"/>
        <end position="41"/>
    </location>
</feature>
<feature type="transmembrane region" description="Helical" evidence="7">
    <location>
        <begin position="280"/>
        <end position="307"/>
    </location>
</feature>
<dbReference type="PANTHER" id="PTHR30572:SF4">
    <property type="entry name" value="ABC TRANSPORTER PERMEASE YTRF"/>
    <property type="match status" value="1"/>
</dbReference>
<feature type="transmembrane region" description="Helical" evidence="7">
    <location>
        <begin position="327"/>
        <end position="351"/>
    </location>
</feature>
<dbReference type="InterPro" id="IPR050250">
    <property type="entry name" value="Macrolide_Exporter_MacB"/>
</dbReference>
<gene>
    <name evidence="10" type="ORF">IAA28_02525</name>
</gene>
<dbReference type="EMBL" id="DXEU01000045">
    <property type="protein sequence ID" value="HIX51664.1"/>
    <property type="molecule type" value="Genomic_DNA"/>
</dbReference>
<accession>A0A9D1W3D7</accession>
<dbReference type="AlphaFoldDB" id="A0A9D1W3D7"/>
<dbReference type="InterPro" id="IPR003838">
    <property type="entry name" value="ABC3_permease_C"/>
</dbReference>
<reference evidence="10" key="1">
    <citation type="journal article" date="2021" name="PeerJ">
        <title>Extensive microbial diversity within the chicken gut microbiome revealed by metagenomics and culture.</title>
        <authorList>
            <person name="Gilroy R."/>
            <person name="Ravi A."/>
            <person name="Getino M."/>
            <person name="Pursley I."/>
            <person name="Horton D.L."/>
            <person name="Alikhan N.F."/>
            <person name="Baker D."/>
            <person name="Gharbi K."/>
            <person name="Hall N."/>
            <person name="Watson M."/>
            <person name="Adriaenssens E.M."/>
            <person name="Foster-Nyarko E."/>
            <person name="Jarju S."/>
            <person name="Secka A."/>
            <person name="Antonio M."/>
            <person name="Oren A."/>
            <person name="Chaudhuri R.R."/>
            <person name="La Ragione R."/>
            <person name="Hildebrand F."/>
            <person name="Pallen M.J."/>
        </authorList>
    </citation>
    <scope>NUCLEOTIDE SEQUENCE</scope>
    <source>
        <strain evidence="10">ChiGjej4B4-12881</strain>
    </source>
</reference>
<keyword evidence="5 7" id="KW-0472">Membrane</keyword>
<evidence type="ECO:0000256" key="7">
    <source>
        <dbReference type="SAM" id="Phobius"/>
    </source>
</evidence>
<evidence type="ECO:0000259" key="8">
    <source>
        <dbReference type="Pfam" id="PF02687"/>
    </source>
</evidence>
<evidence type="ECO:0000256" key="3">
    <source>
        <dbReference type="ARBA" id="ARBA00022692"/>
    </source>
</evidence>
<evidence type="ECO:0000259" key="9">
    <source>
        <dbReference type="Pfam" id="PF12704"/>
    </source>
</evidence>
<dbReference type="GO" id="GO:0005886">
    <property type="term" value="C:plasma membrane"/>
    <property type="evidence" value="ECO:0007669"/>
    <property type="project" value="UniProtKB-SubCell"/>
</dbReference>
<dbReference type="InterPro" id="IPR025857">
    <property type="entry name" value="MacB_PCD"/>
</dbReference>
<name>A0A9D1W3D7_9FIRM</name>
<evidence type="ECO:0000313" key="10">
    <source>
        <dbReference type="EMBL" id="HIX51664.1"/>
    </source>
</evidence>
<feature type="domain" description="MacB-like periplasmic core" evidence="9">
    <location>
        <begin position="20"/>
        <end position="216"/>
    </location>
</feature>
<evidence type="ECO:0000256" key="6">
    <source>
        <dbReference type="ARBA" id="ARBA00038076"/>
    </source>
</evidence>
<keyword evidence="4 7" id="KW-1133">Transmembrane helix</keyword>
<dbReference type="Pfam" id="PF02687">
    <property type="entry name" value="FtsX"/>
    <property type="match status" value="1"/>
</dbReference>
<comment type="subcellular location">
    <subcellularLocation>
        <location evidence="1">Cell membrane</location>
        <topology evidence="1">Multi-pass membrane protein</topology>
    </subcellularLocation>
</comment>
<feature type="domain" description="ABC3 transporter permease C-terminal" evidence="8">
    <location>
        <begin position="287"/>
        <end position="399"/>
    </location>
</feature>
<organism evidence="10 11">
    <name type="scientific">Candidatus Lachnoclostridium stercoripullorum</name>
    <dbReference type="NCBI Taxonomy" id="2838635"/>
    <lineage>
        <taxon>Bacteria</taxon>
        <taxon>Bacillati</taxon>
        <taxon>Bacillota</taxon>
        <taxon>Clostridia</taxon>
        <taxon>Lachnospirales</taxon>
        <taxon>Lachnospiraceae</taxon>
    </lineage>
</organism>
<dbReference type="PANTHER" id="PTHR30572">
    <property type="entry name" value="MEMBRANE COMPONENT OF TRANSPORTER-RELATED"/>
    <property type="match status" value="1"/>
</dbReference>
<evidence type="ECO:0000256" key="1">
    <source>
        <dbReference type="ARBA" id="ARBA00004651"/>
    </source>
</evidence>